<dbReference type="OrthoDB" id="2651020at2759"/>
<dbReference type="EMBL" id="ML213512">
    <property type="protein sequence ID" value="TFK50987.1"/>
    <property type="molecule type" value="Genomic_DNA"/>
</dbReference>
<proteinExistence type="predicted"/>
<reference evidence="1 2" key="1">
    <citation type="journal article" date="2019" name="Nat. Ecol. Evol.">
        <title>Megaphylogeny resolves global patterns of mushroom evolution.</title>
        <authorList>
            <person name="Varga T."/>
            <person name="Krizsan K."/>
            <person name="Foldi C."/>
            <person name="Dima B."/>
            <person name="Sanchez-Garcia M."/>
            <person name="Sanchez-Ramirez S."/>
            <person name="Szollosi G.J."/>
            <person name="Szarkandi J.G."/>
            <person name="Papp V."/>
            <person name="Albert L."/>
            <person name="Andreopoulos W."/>
            <person name="Angelini C."/>
            <person name="Antonin V."/>
            <person name="Barry K.W."/>
            <person name="Bougher N.L."/>
            <person name="Buchanan P."/>
            <person name="Buyck B."/>
            <person name="Bense V."/>
            <person name="Catcheside P."/>
            <person name="Chovatia M."/>
            <person name="Cooper J."/>
            <person name="Damon W."/>
            <person name="Desjardin D."/>
            <person name="Finy P."/>
            <person name="Geml J."/>
            <person name="Haridas S."/>
            <person name="Hughes K."/>
            <person name="Justo A."/>
            <person name="Karasinski D."/>
            <person name="Kautmanova I."/>
            <person name="Kiss B."/>
            <person name="Kocsube S."/>
            <person name="Kotiranta H."/>
            <person name="LaButti K.M."/>
            <person name="Lechner B.E."/>
            <person name="Liimatainen K."/>
            <person name="Lipzen A."/>
            <person name="Lukacs Z."/>
            <person name="Mihaltcheva S."/>
            <person name="Morgado L.N."/>
            <person name="Niskanen T."/>
            <person name="Noordeloos M.E."/>
            <person name="Ohm R.A."/>
            <person name="Ortiz-Santana B."/>
            <person name="Ovrebo C."/>
            <person name="Racz N."/>
            <person name="Riley R."/>
            <person name="Savchenko A."/>
            <person name="Shiryaev A."/>
            <person name="Soop K."/>
            <person name="Spirin V."/>
            <person name="Szebenyi C."/>
            <person name="Tomsovsky M."/>
            <person name="Tulloss R.E."/>
            <person name="Uehling J."/>
            <person name="Grigoriev I.V."/>
            <person name="Vagvolgyi C."/>
            <person name="Papp T."/>
            <person name="Martin F.M."/>
            <person name="Miettinen O."/>
            <person name="Hibbett D.S."/>
            <person name="Nagy L.G."/>
        </authorList>
    </citation>
    <scope>NUCLEOTIDE SEQUENCE [LARGE SCALE GENOMIC DNA]</scope>
    <source>
        <strain evidence="1 2">OMC1185</strain>
    </source>
</reference>
<sequence length="152" mass="17207">MATVQSYHPQIDIDLCYLLDKISLSGQDSVRRFNVPPTPSTDVDMSVSAQPVPTQSKQHTDEEQYGCGLLQAVQAQVEACQTTGGEYLDIIFTHRELLFAYPAAHRTCSRGFTDLARQLEQRAWRADREGDSEAVVAFRNEAWIIAERWRMS</sequence>
<evidence type="ECO:0000313" key="1">
    <source>
        <dbReference type="EMBL" id="TFK50987.1"/>
    </source>
</evidence>
<accession>A0A5C3N118</accession>
<keyword evidence="2" id="KW-1185">Reference proteome</keyword>
<organism evidence="1 2">
    <name type="scientific">Heliocybe sulcata</name>
    <dbReference type="NCBI Taxonomy" id="5364"/>
    <lineage>
        <taxon>Eukaryota</taxon>
        <taxon>Fungi</taxon>
        <taxon>Dikarya</taxon>
        <taxon>Basidiomycota</taxon>
        <taxon>Agaricomycotina</taxon>
        <taxon>Agaricomycetes</taxon>
        <taxon>Gloeophyllales</taxon>
        <taxon>Gloeophyllaceae</taxon>
        <taxon>Heliocybe</taxon>
    </lineage>
</organism>
<evidence type="ECO:0000313" key="2">
    <source>
        <dbReference type="Proteomes" id="UP000305948"/>
    </source>
</evidence>
<protein>
    <submittedName>
        <fullName evidence="1">Uncharacterized protein</fullName>
    </submittedName>
</protein>
<gene>
    <name evidence="1" type="ORF">OE88DRAFT_1660165</name>
</gene>
<dbReference type="AlphaFoldDB" id="A0A5C3N118"/>
<name>A0A5C3N118_9AGAM</name>
<dbReference type="Proteomes" id="UP000305948">
    <property type="component" value="Unassembled WGS sequence"/>
</dbReference>